<comment type="caution">
    <text evidence="7">The sequence shown here is derived from an EMBL/GenBank/DDBJ whole genome shotgun (WGS) entry which is preliminary data.</text>
</comment>
<dbReference type="GO" id="GO:0016020">
    <property type="term" value="C:membrane"/>
    <property type="evidence" value="ECO:0007669"/>
    <property type="project" value="UniProtKB-SubCell"/>
</dbReference>
<feature type="transmembrane region" description="Helical" evidence="6">
    <location>
        <begin position="29"/>
        <end position="48"/>
    </location>
</feature>
<reference evidence="8" key="1">
    <citation type="submission" date="2016-08" db="EMBL/GenBank/DDBJ databases">
        <authorList>
            <person name="Merda D."/>
            <person name="Briand M."/>
            <person name="Taghouti G."/>
            <person name="Carrere S."/>
            <person name="Gouzy J."/>
            <person name="Portier P."/>
            <person name="Jacques M.-A."/>
            <person name="Fischer-Le Saux M."/>
        </authorList>
    </citation>
    <scope>NUCLEOTIDE SEQUENCE [LARGE SCALE GENOMIC DNA]</scope>
    <source>
        <strain evidence="8">CFBP1156</strain>
    </source>
</reference>
<feature type="compositionally biased region" description="Polar residues" evidence="5">
    <location>
        <begin position="424"/>
        <end position="435"/>
    </location>
</feature>
<protein>
    <submittedName>
        <fullName evidence="7">P-type conjugative transfer protein TrbL</fullName>
    </submittedName>
</protein>
<gene>
    <name evidence="7" type="primary">trbL</name>
    <name evidence="7" type="ORF">XhyaCFBP1156_05775</name>
</gene>
<keyword evidence="2 6" id="KW-0812">Transmembrane</keyword>
<feature type="transmembrane region" description="Helical" evidence="6">
    <location>
        <begin position="172"/>
        <end position="189"/>
    </location>
</feature>
<keyword evidence="4 6" id="KW-0472">Membrane</keyword>
<organism evidence="7 8">
    <name type="scientific">Xanthomonas hyacinthi</name>
    <dbReference type="NCBI Taxonomy" id="56455"/>
    <lineage>
        <taxon>Bacteria</taxon>
        <taxon>Pseudomonadati</taxon>
        <taxon>Pseudomonadota</taxon>
        <taxon>Gammaproteobacteria</taxon>
        <taxon>Lysobacterales</taxon>
        <taxon>Lysobacteraceae</taxon>
        <taxon>Xanthomonas</taxon>
    </lineage>
</organism>
<dbReference type="GO" id="GO:0030255">
    <property type="term" value="P:protein secretion by the type IV secretion system"/>
    <property type="evidence" value="ECO:0007669"/>
    <property type="project" value="InterPro"/>
</dbReference>
<feature type="transmembrane region" description="Helical" evidence="6">
    <location>
        <begin position="209"/>
        <end position="228"/>
    </location>
</feature>
<evidence type="ECO:0000256" key="6">
    <source>
        <dbReference type="SAM" id="Phobius"/>
    </source>
</evidence>
<keyword evidence="8" id="KW-1185">Reference proteome</keyword>
<feature type="transmembrane region" description="Helical" evidence="6">
    <location>
        <begin position="68"/>
        <end position="89"/>
    </location>
</feature>
<evidence type="ECO:0000256" key="3">
    <source>
        <dbReference type="ARBA" id="ARBA00022989"/>
    </source>
</evidence>
<sequence length="458" mass="45636">MNDVAIIDRFLLVFSTYIDSGFGLLRGEVAFLTATLVVIDMTLAGLFWAMSHASGNGDDVMAKLIKKVLYVGAFAYIIGNFNLLADIVFRSFAGLGLTATGSMLSMENFLQPGRLAKVGLDAGGPIFLQIDELMGFPEVFVNLNVIVVLFLAWLVVILTFFVLAIQLFITLIEFKLTTLAGFVLVPFALWNKTSFLAEKVLGNVVSSGIKVLVLAVIVGIGTGLFSEFQTVPDEPSIDHALVVMLASLSLLGLGIFGPGIATGLVSGAPQLGAGAVAGTALGVAGTAAAVGAAATGVGGAVAAGARMAPTAAKMAASGARSMASTAGSAKSAFQAGAAGAGGGLKGAAAGLGNVAKTGAQSVGQKVAAGAQSMKARAAAALKPDAPASVAGAAGASNGPAAQGGADAASANTQQPAWAKRLQRKQQLSHAATTVAHTLRGGDGGGSGSGPSLRDDSTS</sequence>
<name>A0A2S7F0B9_9XANT</name>
<evidence type="ECO:0000313" key="8">
    <source>
        <dbReference type="Proteomes" id="UP000238261"/>
    </source>
</evidence>
<dbReference type="InterPro" id="IPR007688">
    <property type="entry name" value="Conjugal_tfr_TrbL/VirB6"/>
</dbReference>
<accession>A0A2S7F0B9</accession>
<dbReference type="EMBL" id="MDEG01000003">
    <property type="protein sequence ID" value="PPU98885.1"/>
    <property type="molecule type" value="Genomic_DNA"/>
</dbReference>
<evidence type="ECO:0000256" key="5">
    <source>
        <dbReference type="SAM" id="MobiDB-lite"/>
    </source>
</evidence>
<dbReference type="AlphaFoldDB" id="A0A2S7F0B9"/>
<dbReference type="InterPro" id="IPR014150">
    <property type="entry name" value="Conjugal_tfr_TrbL"/>
</dbReference>
<dbReference type="Proteomes" id="UP000238261">
    <property type="component" value="Unassembled WGS sequence"/>
</dbReference>
<evidence type="ECO:0000256" key="4">
    <source>
        <dbReference type="ARBA" id="ARBA00023136"/>
    </source>
</evidence>
<dbReference type="NCBIfam" id="NF010449">
    <property type="entry name" value="PRK13875.1"/>
    <property type="match status" value="1"/>
</dbReference>
<dbReference type="Pfam" id="PF04610">
    <property type="entry name" value="TrbL"/>
    <property type="match status" value="1"/>
</dbReference>
<evidence type="ECO:0000256" key="1">
    <source>
        <dbReference type="ARBA" id="ARBA00004141"/>
    </source>
</evidence>
<keyword evidence="3 6" id="KW-1133">Transmembrane helix</keyword>
<dbReference type="RefSeq" id="WP_046977699.1">
    <property type="nucleotide sequence ID" value="NZ_CP043476.1"/>
</dbReference>
<feature type="transmembrane region" description="Helical" evidence="6">
    <location>
        <begin position="240"/>
        <end position="261"/>
    </location>
</feature>
<feature type="region of interest" description="Disordered" evidence="5">
    <location>
        <begin position="388"/>
        <end position="458"/>
    </location>
</feature>
<feature type="transmembrane region" description="Helical" evidence="6">
    <location>
        <begin position="143"/>
        <end position="165"/>
    </location>
</feature>
<feature type="transmembrane region" description="Helical" evidence="6">
    <location>
        <begin position="281"/>
        <end position="305"/>
    </location>
</feature>
<evidence type="ECO:0000313" key="7">
    <source>
        <dbReference type="EMBL" id="PPU98885.1"/>
    </source>
</evidence>
<proteinExistence type="predicted"/>
<evidence type="ECO:0000256" key="2">
    <source>
        <dbReference type="ARBA" id="ARBA00022692"/>
    </source>
</evidence>
<dbReference type="OrthoDB" id="9788052at2"/>
<dbReference type="NCBIfam" id="TIGR02783">
    <property type="entry name" value="TrbL_P"/>
    <property type="match status" value="1"/>
</dbReference>
<comment type="subcellular location">
    <subcellularLocation>
        <location evidence="1">Membrane</location>
        <topology evidence="1">Multi-pass membrane protein</topology>
    </subcellularLocation>
</comment>
<feature type="compositionally biased region" description="Low complexity" evidence="5">
    <location>
        <begin position="388"/>
        <end position="410"/>
    </location>
</feature>